<evidence type="ECO:0000256" key="9">
    <source>
        <dbReference type="ARBA" id="ARBA00022741"/>
    </source>
</evidence>
<evidence type="ECO:0000256" key="4">
    <source>
        <dbReference type="ARBA" id="ARBA00011903"/>
    </source>
</evidence>
<dbReference type="CDD" id="cd05387">
    <property type="entry name" value="BY-kinase"/>
    <property type="match status" value="1"/>
</dbReference>
<keyword evidence="13 16" id="KW-0472">Membrane</keyword>
<evidence type="ECO:0000256" key="14">
    <source>
        <dbReference type="ARBA" id="ARBA00023137"/>
    </source>
</evidence>
<evidence type="ECO:0000256" key="6">
    <source>
        <dbReference type="ARBA" id="ARBA00022519"/>
    </source>
</evidence>
<comment type="catalytic activity">
    <reaction evidence="15">
        <text>L-tyrosyl-[protein] + ATP = O-phospho-L-tyrosyl-[protein] + ADP + H(+)</text>
        <dbReference type="Rhea" id="RHEA:10596"/>
        <dbReference type="Rhea" id="RHEA-COMP:10136"/>
        <dbReference type="Rhea" id="RHEA-COMP:20101"/>
        <dbReference type="ChEBI" id="CHEBI:15378"/>
        <dbReference type="ChEBI" id="CHEBI:30616"/>
        <dbReference type="ChEBI" id="CHEBI:46858"/>
        <dbReference type="ChEBI" id="CHEBI:61978"/>
        <dbReference type="ChEBI" id="CHEBI:456216"/>
        <dbReference type="EC" id="2.7.10.2"/>
    </reaction>
</comment>
<dbReference type="OrthoDB" id="9794577at2"/>
<evidence type="ECO:0000256" key="8">
    <source>
        <dbReference type="ARBA" id="ARBA00022692"/>
    </source>
</evidence>
<evidence type="ECO:0000256" key="3">
    <source>
        <dbReference type="ARBA" id="ARBA00008883"/>
    </source>
</evidence>
<dbReference type="InterPro" id="IPR050445">
    <property type="entry name" value="Bact_polysacc_biosynth/exp"/>
</dbReference>
<keyword evidence="7 20" id="KW-0808">Transferase</keyword>
<keyword evidence="6" id="KW-0997">Cell inner membrane</keyword>
<keyword evidence="12 16" id="KW-1133">Transmembrane helix</keyword>
<evidence type="ECO:0000256" key="1">
    <source>
        <dbReference type="ARBA" id="ARBA00004429"/>
    </source>
</evidence>
<evidence type="ECO:0000256" key="11">
    <source>
        <dbReference type="ARBA" id="ARBA00022840"/>
    </source>
</evidence>
<dbReference type="Pfam" id="PF13807">
    <property type="entry name" value="GNVR"/>
    <property type="match status" value="1"/>
</dbReference>
<dbReference type="RefSeq" id="WP_144250827.1">
    <property type="nucleotide sequence ID" value="NZ_VLPK01000008.1"/>
</dbReference>
<dbReference type="EC" id="2.7.10.2" evidence="4"/>
<keyword evidence="8 16" id="KW-0812">Transmembrane</keyword>
<dbReference type="Proteomes" id="UP000318733">
    <property type="component" value="Unassembled WGS sequence"/>
</dbReference>
<keyword evidence="11" id="KW-0067">ATP-binding</keyword>
<feature type="transmembrane region" description="Helical" evidence="16">
    <location>
        <begin position="29"/>
        <end position="49"/>
    </location>
</feature>
<accession>A0A556M7R4</accession>
<dbReference type="InterPro" id="IPR032807">
    <property type="entry name" value="GNVR"/>
</dbReference>
<dbReference type="InterPro" id="IPR025669">
    <property type="entry name" value="AAA_dom"/>
</dbReference>
<evidence type="ECO:0000256" key="10">
    <source>
        <dbReference type="ARBA" id="ARBA00022777"/>
    </source>
</evidence>
<feature type="domain" description="Polysaccharide chain length determinant N-terminal" evidence="17">
    <location>
        <begin position="14"/>
        <end position="105"/>
    </location>
</feature>
<dbReference type="GO" id="GO:0004715">
    <property type="term" value="F:non-membrane spanning protein tyrosine kinase activity"/>
    <property type="evidence" value="ECO:0007669"/>
    <property type="project" value="UniProtKB-EC"/>
</dbReference>
<comment type="similarity">
    <text evidence="2">Belongs to the CpsD/CapB family.</text>
</comment>
<dbReference type="Pfam" id="PF02706">
    <property type="entry name" value="Wzz"/>
    <property type="match status" value="1"/>
</dbReference>
<comment type="caution">
    <text evidence="20">The sequence shown here is derived from an EMBL/GenBank/DDBJ whole genome shotgun (WGS) entry which is preliminary data.</text>
</comment>
<dbReference type="InterPro" id="IPR003856">
    <property type="entry name" value="LPS_length_determ_N"/>
</dbReference>
<dbReference type="PANTHER" id="PTHR32309:SF13">
    <property type="entry name" value="FERRIC ENTEROBACTIN TRANSPORT PROTEIN FEPE"/>
    <property type="match status" value="1"/>
</dbReference>
<evidence type="ECO:0000256" key="13">
    <source>
        <dbReference type="ARBA" id="ARBA00023136"/>
    </source>
</evidence>
<feature type="domain" description="Tyrosine-protein kinase G-rich" evidence="19">
    <location>
        <begin position="442"/>
        <end position="512"/>
    </location>
</feature>
<evidence type="ECO:0000256" key="2">
    <source>
        <dbReference type="ARBA" id="ARBA00007316"/>
    </source>
</evidence>
<evidence type="ECO:0000256" key="15">
    <source>
        <dbReference type="ARBA" id="ARBA00051245"/>
    </source>
</evidence>
<name>A0A556M7R4_9SPHI</name>
<dbReference type="GO" id="GO:0005524">
    <property type="term" value="F:ATP binding"/>
    <property type="evidence" value="ECO:0007669"/>
    <property type="project" value="UniProtKB-KW"/>
</dbReference>
<dbReference type="AlphaFoldDB" id="A0A556M7R4"/>
<evidence type="ECO:0000313" key="21">
    <source>
        <dbReference type="Proteomes" id="UP000318733"/>
    </source>
</evidence>
<dbReference type="NCBIfam" id="TIGR01007">
    <property type="entry name" value="eps_fam"/>
    <property type="match status" value="1"/>
</dbReference>
<protein>
    <recommendedName>
        <fullName evidence="4">non-specific protein-tyrosine kinase</fullName>
        <ecNumber evidence="4">2.7.10.2</ecNumber>
    </recommendedName>
</protein>
<evidence type="ECO:0000256" key="12">
    <source>
        <dbReference type="ARBA" id="ARBA00022989"/>
    </source>
</evidence>
<dbReference type="InterPro" id="IPR005702">
    <property type="entry name" value="Wzc-like_C"/>
</dbReference>
<comment type="similarity">
    <text evidence="3">Belongs to the etk/wzc family.</text>
</comment>
<dbReference type="Pfam" id="PF13614">
    <property type="entry name" value="AAA_31"/>
    <property type="match status" value="1"/>
</dbReference>
<comment type="subcellular location">
    <subcellularLocation>
        <location evidence="1">Cell inner membrane</location>
        <topology evidence="1">Multi-pass membrane protein</topology>
    </subcellularLocation>
</comment>
<keyword evidence="14" id="KW-0829">Tyrosine-protein kinase</keyword>
<dbReference type="Gene3D" id="3.40.50.300">
    <property type="entry name" value="P-loop containing nucleotide triphosphate hydrolases"/>
    <property type="match status" value="1"/>
</dbReference>
<feature type="domain" description="AAA" evidence="18">
    <location>
        <begin position="583"/>
        <end position="702"/>
    </location>
</feature>
<dbReference type="EMBL" id="VLPK01000008">
    <property type="protein sequence ID" value="TSJ35953.1"/>
    <property type="molecule type" value="Genomic_DNA"/>
</dbReference>
<evidence type="ECO:0000256" key="5">
    <source>
        <dbReference type="ARBA" id="ARBA00022475"/>
    </source>
</evidence>
<dbReference type="GO" id="GO:0005886">
    <property type="term" value="C:plasma membrane"/>
    <property type="evidence" value="ECO:0007669"/>
    <property type="project" value="UniProtKB-SubCell"/>
</dbReference>
<gene>
    <name evidence="20" type="ORF">FO440_23840</name>
</gene>
<evidence type="ECO:0000256" key="16">
    <source>
        <dbReference type="SAM" id="Phobius"/>
    </source>
</evidence>
<reference evidence="20 21" key="1">
    <citation type="submission" date="2019-07" db="EMBL/GenBank/DDBJ databases">
        <authorList>
            <person name="Huq M.A."/>
        </authorList>
    </citation>
    <scope>NUCLEOTIDE SEQUENCE [LARGE SCALE GENOMIC DNA]</scope>
    <source>
        <strain evidence="20 21">MAH-19</strain>
    </source>
</reference>
<dbReference type="PANTHER" id="PTHR32309">
    <property type="entry name" value="TYROSINE-PROTEIN KINASE"/>
    <property type="match status" value="1"/>
</dbReference>
<dbReference type="InterPro" id="IPR027417">
    <property type="entry name" value="P-loop_NTPase"/>
</dbReference>
<keyword evidence="9" id="KW-0547">Nucleotide-binding</keyword>
<proteinExistence type="inferred from homology"/>
<evidence type="ECO:0000313" key="20">
    <source>
        <dbReference type="EMBL" id="TSJ35953.1"/>
    </source>
</evidence>
<dbReference type="SUPFAM" id="SSF52540">
    <property type="entry name" value="P-loop containing nucleoside triphosphate hydrolases"/>
    <property type="match status" value="1"/>
</dbReference>
<evidence type="ECO:0000259" key="19">
    <source>
        <dbReference type="Pfam" id="PF13807"/>
    </source>
</evidence>
<evidence type="ECO:0000256" key="7">
    <source>
        <dbReference type="ARBA" id="ARBA00022679"/>
    </source>
</evidence>
<evidence type="ECO:0000259" key="18">
    <source>
        <dbReference type="Pfam" id="PF13614"/>
    </source>
</evidence>
<organism evidence="20 21">
    <name type="scientific">Mucilaginibacter corticis</name>
    <dbReference type="NCBI Taxonomy" id="2597670"/>
    <lineage>
        <taxon>Bacteria</taxon>
        <taxon>Pseudomonadati</taxon>
        <taxon>Bacteroidota</taxon>
        <taxon>Sphingobacteriia</taxon>
        <taxon>Sphingobacteriales</taxon>
        <taxon>Sphingobacteriaceae</taxon>
        <taxon>Mucilaginibacter</taxon>
    </lineage>
</organism>
<keyword evidence="10 20" id="KW-0418">Kinase</keyword>
<keyword evidence="21" id="KW-1185">Reference proteome</keyword>
<keyword evidence="5" id="KW-1003">Cell membrane</keyword>
<evidence type="ECO:0000259" key="17">
    <source>
        <dbReference type="Pfam" id="PF02706"/>
    </source>
</evidence>
<sequence>MKETENIPHKLPSQEIDYFKIAKILLSRWYWIVGSVLLAVLFSNVYLWYTPKTYATSGTMKFEEKKSEISDIAGAVTTSDKGPSKVQTETMVLQSRNVVISAIRDMDYRVSFYVVGRVLNRTNELYPQKPLDIEFLKFDTANFFHDLVSFKPVNNSSFSLSYPEYGKQVEKVISYNAPFTLGSTALRIKRPAGLLKNVVYQFKFNAPEDFLDRVRGGLHTSEIIRNSNIVSIQQTDANPQFAADALNAVMTEYLNYDRYQRMQSATQMISFIDTQLKYLSGQVKGSEKSIEKFKQNLKIMDVGSAAEAALSKAKELESQNSLLKIQLIALDQLKADILKEKNNVTLNFNLEGVVDPLLQTSIVKLDALIADKYSLLKTYTDNSGPVNDINQQILRIKNSALSNIETSIALVKKNMAYITDQQKPLAQQIAQFPVAENDMAGLKRNFEVNDKVYSFLSERKLNAQISRSGILPGATILDVAQPNYAPVAPDEHSIRRSAIIAGLLIGFGLIILIRVLNPYIYDKETIESLTAIPILGVIRKFPEPIDEYSSQILAISRPKSIFAESVRSVRTNLNFLAADKTRKVICVTSEVAGEGKSFVAVNLSSTLSLIDKKVILIAADLRRSKLHKTFQVPNDIGLSNYLAHQCTADDIIKNSSLSNLDFIVSGPVPPNPSELLHSARVGELIALLKTRYEVIMIDTAPIGLVSDSIPLIRLSDINLFVIRSGKSKFYSATVPQRIAHEYQLDNTVIVLNAYAEDLLHSRYYNTKFTGEGNGSKYYYYSDYTGYGNSEYYVDDPKNKWWNVRRWFK</sequence>